<sequence length="78" mass="8510">MMEGAGGNGNDAYGMTTPWTCWHLEVANRGGAQTATWTTSHPCLFCFGRGCCIIGGIANQYVVRLWSWGMYYSVHAVS</sequence>
<evidence type="ECO:0000313" key="1">
    <source>
        <dbReference type="EMBL" id="BAK05205.1"/>
    </source>
</evidence>
<organism evidence="1">
    <name type="scientific">Hordeum vulgare subsp. vulgare</name>
    <name type="common">Domesticated barley</name>
    <dbReference type="NCBI Taxonomy" id="112509"/>
    <lineage>
        <taxon>Eukaryota</taxon>
        <taxon>Viridiplantae</taxon>
        <taxon>Streptophyta</taxon>
        <taxon>Embryophyta</taxon>
        <taxon>Tracheophyta</taxon>
        <taxon>Spermatophyta</taxon>
        <taxon>Magnoliopsida</taxon>
        <taxon>Liliopsida</taxon>
        <taxon>Poales</taxon>
        <taxon>Poaceae</taxon>
        <taxon>BOP clade</taxon>
        <taxon>Pooideae</taxon>
        <taxon>Triticodae</taxon>
        <taxon>Triticeae</taxon>
        <taxon>Hordeinae</taxon>
        <taxon>Hordeum</taxon>
    </lineage>
</organism>
<reference evidence="1" key="1">
    <citation type="journal article" date="2011" name="Plant Physiol.">
        <title>Comprehensive sequence analysis of 24,783 barley full-length cDNAs derived from 12 clone libraries.</title>
        <authorList>
            <person name="Matsumoto T."/>
            <person name="Tanaka T."/>
            <person name="Sakai H."/>
            <person name="Amano N."/>
            <person name="Kanamori H."/>
            <person name="Kurita K."/>
            <person name="Kikuta A."/>
            <person name="Kamiya K."/>
            <person name="Yamamoto M."/>
            <person name="Ikawa H."/>
            <person name="Fujii N."/>
            <person name="Hori K."/>
            <person name="Itoh T."/>
            <person name="Sato K."/>
        </authorList>
    </citation>
    <scope>NUCLEOTIDE SEQUENCE</scope>
    <source>
        <tissue evidence="1">Seed</tissue>
    </source>
</reference>
<proteinExistence type="evidence at transcript level"/>
<dbReference type="EMBL" id="AK374008">
    <property type="protein sequence ID" value="BAK05205.1"/>
    <property type="molecule type" value="mRNA"/>
</dbReference>
<protein>
    <submittedName>
        <fullName evidence="1">Predicted protein</fullName>
    </submittedName>
</protein>
<dbReference type="AlphaFoldDB" id="F2ECY3"/>
<accession>F2ECY3</accession>
<name>F2ECY3_HORVV</name>